<comment type="caution">
    <text evidence="1">The sequence shown here is derived from an EMBL/GenBank/DDBJ whole genome shotgun (WGS) entry which is preliminary data.</text>
</comment>
<protein>
    <submittedName>
        <fullName evidence="1">Uncharacterized protein</fullName>
    </submittedName>
</protein>
<dbReference type="Proteomes" id="UP001320706">
    <property type="component" value="Unassembled WGS sequence"/>
</dbReference>
<sequence>MGNKTHRSTRDAAYIYTAAQVRVTRMVHAIATDAQRHRRKDTCDLTIVRFWQGPVNCGRGDDDDSSQTCWGHYPECMLVSASSRLSPVLEQVRCWPTGVDGRRSIVRGEV</sequence>
<evidence type="ECO:0000313" key="2">
    <source>
        <dbReference type="Proteomes" id="UP001320706"/>
    </source>
</evidence>
<accession>A0ACC3S517</accession>
<dbReference type="EMBL" id="JAMKPW020000043">
    <property type="protein sequence ID" value="KAK8194260.1"/>
    <property type="molecule type" value="Genomic_DNA"/>
</dbReference>
<name>A0ACC3S517_9PEZI</name>
<proteinExistence type="predicted"/>
<keyword evidence="2" id="KW-1185">Reference proteome</keyword>
<organism evidence="1 2">
    <name type="scientific">Zalaria obscura</name>
    <dbReference type="NCBI Taxonomy" id="2024903"/>
    <lineage>
        <taxon>Eukaryota</taxon>
        <taxon>Fungi</taxon>
        <taxon>Dikarya</taxon>
        <taxon>Ascomycota</taxon>
        <taxon>Pezizomycotina</taxon>
        <taxon>Dothideomycetes</taxon>
        <taxon>Dothideomycetidae</taxon>
        <taxon>Dothideales</taxon>
        <taxon>Zalariaceae</taxon>
        <taxon>Zalaria</taxon>
    </lineage>
</organism>
<evidence type="ECO:0000313" key="1">
    <source>
        <dbReference type="EMBL" id="KAK8194260.1"/>
    </source>
</evidence>
<gene>
    <name evidence="1" type="ORF">M8818_007448</name>
</gene>
<reference evidence="1" key="1">
    <citation type="submission" date="2024-02" db="EMBL/GenBank/DDBJ databases">
        <title>Metagenome Assembled Genome of Zalaria obscura JY119.</title>
        <authorList>
            <person name="Vighnesh L."/>
            <person name="Jagadeeshwari U."/>
            <person name="Venkata Ramana C."/>
            <person name="Sasikala C."/>
        </authorList>
    </citation>
    <scope>NUCLEOTIDE SEQUENCE</scope>
    <source>
        <strain evidence="1">JY119</strain>
    </source>
</reference>